<dbReference type="AlphaFoldDB" id="A0A9N9I819"/>
<organism evidence="2 3">
    <name type="scientific">Cetraspora pellucida</name>
    <dbReference type="NCBI Taxonomy" id="1433469"/>
    <lineage>
        <taxon>Eukaryota</taxon>
        <taxon>Fungi</taxon>
        <taxon>Fungi incertae sedis</taxon>
        <taxon>Mucoromycota</taxon>
        <taxon>Glomeromycotina</taxon>
        <taxon>Glomeromycetes</taxon>
        <taxon>Diversisporales</taxon>
        <taxon>Gigasporaceae</taxon>
        <taxon>Cetraspora</taxon>
    </lineage>
</organism>
<protein>
    <submittedName>
        <fullName evidence="2">15524_t:CDS:1</fullName>
    </submittedName>
</protein>
<dbReference type="Proteomes" id="UP000789759">
    <property type="component" value="Unassembled WGS sequence"/>
</dbReference>
<evidence type="ECO:0000313" key="3">
    <source>
        <dbReference type="Proteomes" id="UP000789759"/>
    </source>
</evidence>
<feature type="coiled-coil region" evidence="1">
    <location>
        <begin position="59"/>
        <end position="101"/>
    </location>
</feature>
<keyword evidence="3" id="KW-1185">Reference proteome</keyword>
<dbReference type="EMBL" id="CAJVQA010013465">
    <property type="protein sequence ID" value="CAG8724461.1"/>
    <property type="molecule type" value="Genomic_DNA"/>
</dbReference>
<sequence length="118" mass="14037">MDIEEMICRIEARAVFSFIPNILQAVYEKAKQNNQTENNEGQHFYLGFTAENTYIFASAENKEIREEEESEDKEEFEDKELEDKIYKLSELEEESKSFEDNNVYYRNMIRNNLKVGEA</sequence>
<proteinExistence type="predicted"/>
<evidence type="ECO:0000313" key="2">
    <source>
        <dbReference type="EMBL" id="CAG8724461.1"/>
    </source>
</evidence>
<gene>
    <name evidence="2" type="ORF">CPELLU_LOCUS13085</name>
</gene>
<name>A0A9N9I819_9GLOM</name>
<evidence type="ECO:0000256" key="1">
    <source>
        <dbReference type="SAM" id="Coils"/>
    </source>
</evidence>
<accession>A0A9N9I819</accession>
<keyword evidence="1" id="KW-0175">Coiled coil</keyword>
<reference evidence="2" key="1">
    <citation type="submission" date="2021-06" db="EMBL/GenBank/DDBJ databases">
        <authorList>
            <person name="Kallberg Y."/>
            <person name="Tangrot J."/>
            <person name="Rosling A."/>
        </authorList>
    </citation>
    <scope>NUCLEOTIDE SEQUENCE</scope>
    <source>
        <strain evidence="2">FL966</strain>
    </source>
</reference>
<comment type="caution">
    <text evidence="2">The sequence shown here is derived from an EMBL/GenBank/DDBJ whole genome shotgun (WGS) entry which is preliminary data.</text>
</comment>